<feature type="transmembrane region" description="Helical" evidence="1">
    <location>
        <begin position="25"/>
        <end position="45"/>
    </location>
</feature>
<dbReference type="EMBL" id="LRBS01000034">
    <property type="protein sequence ID" value="OII77534.1"/>
    <property type="molecule type" value="Genomic_DNA"/>
</dbReference>
<keyword evidence="1" id="KW-0812">Transmembrane</keyword>
<gene>
    <name evidence="2" type="ORF">cand_016940</name>
</gene>
<evidence type="ECO:0000313" key="2">
    <source>
        <dbReference type="EMBL" id="OII77534.1"/>
    </source>
</evidence>
<name>A0A1J4MTN9_9CRYT</name>
<accession>A0A1J4MTN9</accession>
<comment type="caution">
    <text evidence="2">The sequence shown here is derived from an EMBL/GenBank/DDBJ whole genome shotgun (WGS) entry which is preliminary data.</text>
</comment>
<dbReference type="GeneID" id="92365879"/>
<evidence type="ECO:0000256" key="1">
    <source>
        <dbReference type="SAM" id="Phobius"/>
    </source>
</evidence>
<dbReference type="RefSeq" id="XP_067069380.1">
    <property type="nucleotide sequence ID" value="XM_067211928.1"/>
</dbReference>
<dbReference type="VEuPathDB" id="CryptoDB:cand_016940"/>
<dbReference type="Proteomes" id="UP000186804">
    <property type="component" value="Unassembled WGS sequence"/>
</dbReference>
<keyword evidence="3" id="KW-1185">Reference proteome</keyword>
<keyword evidence="1" id="KW-1133">Transmembrane helix</keyword>
<reference evidence="2 3" key="1">
    <citation type="submission" date="2016-10" db="EMBL/GenBank/DDBJ databases">
        <title>Reductive evolution of mitochondrial metabolism and differential evolution of invasion-related proteins in Cryptosporidium.</title>
        <authorList>
            <person name="Liu S."/>
            <person name="Roellig D.M."/>
            <person name="Guo Y."/>
            <person name="Li N."/>
            <person name="Frace M.A."/>
            <person name="Tang K."/>
            <person name="Zhang L."/>
            <person name="Feng Y."/>
            <person name="Xiao L."/>
        </authorList>
    </citation>
    <scope>NUCLEOTIDE SEQUENCE [LARGE SCALE GENOMIC DNA]</scope>
    <source>
        <strain evidence="2">30847</strain>
    </source>
</reference>
<proteinExistence type="predicted"/>
<keyword evidence="1" id="KW-0472">Membrane</keyword>
<sequence>MYIGLYDGDKITLLNKCCKLISNPTSVFVTCIIILVTFIDFIMCIKRKRGLHQVRCNPSLSRTCNCDFKQFLSRSCGSSDILDLIPNYEYFSESFGCCWRYDSKKRVHGRMYISEDQIVFYSPLSIFPDHDELPKYFSSYSGIFLQRVTLIIIEYSRIAKLVRRGGSKVLRGSVTIVTHGKTEASVDLMFCNFLHTKYVYDILSRLCTLNCRRIYDSLSNKTTLDNEINRKILSPDNFDTDIPYIETPDSVAIFPPYTYISKLLNRNGKVSIIDIVSQEYMCKSGINIDYNIDCSIYNDYLPLFPLTTVFPCTFIQLSISDIIKFLNGKPIELNIYHKYLKLQGVTSIEYEDILPNSLSSFVHHRIYKYKKSLNICGRLGWLTNNTIELLIAEDHKLYNFGDKLGLILCIEITSSGIPENDAFKVIIRHRFTPVRTMHENITEPNADPQIKSTQLDIECDIIFSRFSLFKYPIIRNTIEQTKSNLELIRNLWRMSSTSTL</sequence>
<organism evidence="2 3">
    <name type="scientific">Cryptosporidium andersoni</name>
    <dbReference type="NCBI Taxonomy" id="117008"/>
    <lineage>
        <taxon>Eukaryota</taxon>
        <taxon>Sar</taxon>
        <taxon>Alveolata</taxon>
        <taxon>Apicomplexa</taxon>
        <taxon>Conoidasida</taxon>
        <taxon>Coccidia</taxon>
        <taxon>Eucoccidiorida</taxon>
        <taxon>Eimeriorina</taxon>
        <taxon>Cryptosporidiidae</taxon>
        <taxon>Cryptosporidium</taxon>
    </lineage>
</organism>
<dbReference type="AlphaFoldDB" id="A0A1J4MTN9"/>
<dbReference type="Gene3D" id="2.30.29.30">
    <property type="entry name" value="Pleckstrin-homology domain (PH domain)/Phosphotyrosine-binding domain (PTB)"/>
    <property type="match status" value="1"/>
</dbReference>
<evidence type="ECO:0000313" key="3">
    <source>
        <dbReference type="Proteomes" id="UP000186804"/>
    </source>
</evidence>
<dbReference type="InterPro" id="IPR011993">
    <property type="entry name" value="PH-like_dom_sf"/>
</dbReference>
<dbReference type="OrthoDB" id="336732at2759"/>
<protein>
    <submittedName>
        <fullName evidence="2">Uncharacterized protein</fullName>
    </submittedName>
</protein>